<feature type="domain" description="PPIase FKBP-type" evidence="10">
    <location>
        <begin position="32"/>
        <end position="120"/>
    </location>
</feature>
<evidence type="ECO:0000313" key="12">
    <source>
        <dbReference type="Proteomes" id="UP001363151"/>
    </source>
</evidence>
<evidence type="ECO:0000313" key="11">
    <source>
        <dbReference type="EMBL" id="KAK7248892.1"/>
    </source>
</evidence>
<evidence type="ECO:0000256" key="1">
    <source>
        <dbReference type="ARBA" id="ARBA00000971"/>
    </source>
</evidence>
<dbReference type="PROSITE" id="PS50005">
    <property type="entry name" value="TPR"/>
    <property type="match status" value="1"/>
</dbReference>
<feature type="region of interest" description="Disordered" evidence="9">
    <location>
        <begin position="496"/>
        <end position="542"/>
    </location>
</feature>
<reference evidence="11 12" key="1">
    <citation type="submission" date="2024-03" db="EMBL/GenBank/DDBJ databases">
        <title>Aureococcus anophagefferens CCMP1851 and Kratosvirus quantuckense: Draft genome of a second virus-susceptible host strain in the model system.</title>
        <authorList>
            <person name="Chase E."/>
            <person name="Truchon A.R."/>
            <person name="Schepens W."/>
            <person name="Wilhelm S.W."/>
        </authorList>
    </citation>
    <scope>NUCLEOTIDE SEQUENCE [LARGE SCALE GENOMIC DNA]</scope>
    <source>
        <strain evidence="11 12">CCMP1851</strain>
    </source>
</reference>
<name>A0ABR1G6G2_AURAN</name>
<dbReference type="SUPFAM" id="SSF48452">
    <property type="entry name" value="TPR-like"/>
    <property type="match status" value="1"/>
</dbReference>
<evidence type="ECO:0000259" key="10">
    <source>
        <dbReference type="PROSITE" id="PS50059"/>
    </source>
</evidence>
<feature type="compositionally biased region" description="Basic and acidic residues" evidence="9">
    <location>
        <begin position="496"/>
        <end position="510"/>
    </location>
</feature>
<evidence type="ECO:0000256" key="6">
    <source>
        <dbReference type="ARBA" id="ARBA00023235"/>
    </source>
</evidence>
<keyword evidence="3" id="KW-0677">Repeat</keyword>
<keyword evidence="12" id="KW-1185">Reference proteome</keyword>
<dbReference type="PROSITE" id="PS50059">
    <property type="entry name" value="FKBP_PPIASE"/>
    <property type="match status" value="1"/>
</dbReference>
<comment type="caution">
    <text evidence="11">The sequence shown here is derived from an EMBL/GenBank/DDBJ whole genome shotgun (WGS) entry which is preliminary data.</text>
</comment>
<keyword evidence="4 8" id="KW-0802">TPR repeat</keyword>
<dbReference type="Gene3D" id="1.25.40.10">
    <property type="entry name" value="Tetratricopeptide repeat domain"/>
    <property type="match status" value="1"/>
</dbReference>
<dbReference type="PANTHER" id="PTHR46512:SF9">
    <property type="entry name" value="PEPTIDYLPROLYL ISOMERASE"/>
    <property type="match status" value="1"/>
</dbReference>
<dbReference type="PANTHER" id="PTHR46512">
    <property type="entry name" value="PEPTIDYLPROLYL ISOMERASE"/>
    <property type="match status" value="1"/>
</dbReference>
<sequence length="542" mass="58222">MGEPIDIMGDGSIMKTIVKAAPAENTASPQDGHKVKVHYVGTLTADGSKFDSSRDRDSPFDFTVGSGVITGWSEAVPTMKVGEIAKFTICSDKAYGASGSPPKIPPNASLDFEIELLSFTDRDDVCRDGSLLKKKVKRSDADWKMPNDRCDVELKVKGSDGDWKAASWPAAGPPPAGVPAKVREGVHGMKKGEVANFLVTAEDAEVELEVVSWVENEDCVRDAPGAVVKRVKRERAEGEDDWKTPQDEGKVTVRGSVWKRGDDSVRVDYGALDSEDSSTWTVDEDRNADGGASVCGGVEAVVKKMKVGEVATAAIAATHGFADGPLAGCALDCELELVGLVEEPPTWELKGAAKIAACEAKKGLGNAHVAAGDFSRASRRYGAALNIAASDYDLDDAQKAELGKVSAALKLNRAMCHLKLEKWADADKDCREVLEKDPANLKALFRRGKAKLALDDWVEAKALFKKALAIDAANKDARRGLLDIAKKEKAHKEKEKKLYAGRKLFKDEKKKKSPNPPVAFEHQPGPDAVPADAPQPSLPPQQ</sequence>
<dbReference type="EMBL" id="JBBJCI010000085">
    <property type="protein sequence ID" value="KAK7248892.1"/>
    <property type="molecule type" value="Genomic_DNA"/>
</dbReference>
<dbReference type="InterPro" id="IPR019734">
    <property type="entry name" value="TPR_rpt"/>
</dbReference>
<evidence type="ECO:0000256" key="5">
    <source>
        <dbReference type="ARBA" id="ARBA00023110"/>
    </source>
</evidence>
<evidence type="ECO:0000256" key="2">
    <source>
        <dbReference type="ARBA" id="ARBA00013194"/>
    </source>
</evidence>
<evidence type="ECO:0000256" key="4">
    <source>
        <dbReference type="ARBA" id="ARBA00022803"/>
    </source>
</evidence>
<accession>A0ABR1G6G2</accession>
<feature type="repeat" description="TPR" evidence="8">
    <location>
        <begin position="441"/>
        <end position="474"/>
    </location>
</feature>
<dbReference type="InterPro" id="IPR046357">
    <property type="entry name" value="PPIase_dom_sf"/>
</dbReference>
<dbReference type="Gene3D" id="3.10.50.40">
    <property type="match status" value="1"/>
</dbReference>
<dbReference type="SUPFAM" id="SSF54534">
    <property type="entry name" value="FKBP-like"/>
    <property type="match status" value="2"/>
</dbReference>
<keyword evidence="5 7" id="KW-0697">Rotamase</keyword>
<dbReference type="SMART" id="SM00028">
    <property type="entry name" value="TPR"/>
    <property type="match status" value="3"/>
</dbReference>
<dbReference type="InterPro" id="IPR001179">
    <property type="entry name" value="PPIase_FKBP_dom"/>
</dbReference>
<dbReference type="InterPro" id="IPR050754">
    <property type="entry name" value="FKBP4/5/8-like"/>
</dbReference>
<dbReference type="EC" id="5.2.1.8" evidence="2 7"/>
<dbReference type="Pfam" id="PF00254">
    <property type="entry name" value="FKBP_C"/>
    <property type="match status" value="1"/>
</dbReference>
<evidence type="ECO:0000256" key="7">
    <source>
        <dbReference type="PROSITE-ProRule" id="PRU00277"/>
    </source>
</evidence>
<keyword evidence="6 7" id="KW-0413">Isomerase</keyword>
<protein>
    <recommendedName>
        <fullName evidence="2 7">peptidylprolyl isomerase</fullName>
        <ecNumber evidence="2 7">5.2.1.8</ecNumber>
    </recommendedName>
</protein>
<gene>
    <name evidence="11" type="ORF">SO694_00042212</name>
</gene>
<comment type="catalytic activity">
    <reaction evidence="1 7">
        <text>[protein]-peptidylproline (omega=180) = [protein]-peptidylproline (omega=0)</text>
        <dbReference type="Rhea" id="RHEA:16237"/>
        <dbReference type="Rhea" id="RHEA-COMP:10747"/>
        <dbReference type="Rhea" id="RHEA-COMP:10748"/>
        <dbReference type="ChEBI" id="CHEBI:83833"/>
        <dbReference type="ChEBI" id="CHEBI:83834"/>
        <dbReference type="EC" id="5.2.1.8"/>
    </reaction>
</comment>
<proteinExistence type="predicted"/>
<dbReference type="Proteomes" id="UP001363151">
    <property type="component" value="Unassembled WGS sequence"/>
</dbReference>
<evidence type="ECO:0000256" key="3">
    <source>
        <dbReference type="ARBA" id="ARBA00022737"/>
    </source>
</evidence>
<dbReference type="InterPro" id="IPR011990">
    <property type="entry name" value="TPR-like_helical_dom_sf"/>
</dbReference>
<organism evidence="11 12">
    <name type="scientific">Aureococcus anophagefferens</name>
    <name type="common">Harmful bloom alga</name>
    <dbReference type="NCBI Taxonomy" id="44056"/>
    <lineage>
        <taxon>Eukaryota</taxon>
        <taxon>Sar</taxon>
        <taxon>Stramenopiles</taxon>
        <taxon>Ochrophyta</taxon>
        <taxon>Pelagophyceae</taxon>
        <taxon>Pelagomonadales</taxon>
        <taxon>Pelagomonadaceae</taxon>
        <taxon>Aureococcus</taxon>
    </lineage>
</organism>
<evidence type="ECO:0000256" key="9">
    <source>
        <dbReference type="SAM" id="MobiDB-lite"/>
    </source>
</evidence>
<evidence type="ECO:0000256" key="8">
    <source>
        <dbReference type="PROSITE-ProRule" id="PRU00339"/>
    </source>
</evidence>